<dbReference type="PANTHER" id="PTHR33148">
    <property type="entry name" value="PLASTID MOVEMENT IMPAIRED PROTEIN-RELATED"/>
    <property type="match status" value="1"/>
</dbReference>
<protein>
    <submittedName>
        <fullName evidence="1">Uncharacterized protein</fullName>
    </submittedName>
</protein>
<evidence type="ECO:0000313" key="2">
    <source>
        <dbReference type="Proteomes" id="UP000035740"/>
    </source>
</evidence>
<dbReference type="Gramene" id="KMS95038">
    <property type="protein sequence ID" value="KMS95038"/>
    <property type="gene ID" value="BVRB_013030"/>
</dbReference>
<dbReference type="OrthoDB" id="1916282at2759"/>
<evidence type="ECO:0000313" key="1">
    <source>
        <dbReference type="EMBL" id="KMS95038.1"/>
    </source>
</evidence>
<name>A0A0J8B5A0_BETVV</name>
<dbReference type="eggNOG" id="ENOG502S1RT">
    <property type="taxonomic scope" value="Eukaryota"/>
</dbReference>
<sequence length="183" mass="20120">MGNCSLKSSTTSCNRTRTSIQIMTDSGRVIEIKGPKLAQEVLDDFPGYGIYQKGHLSLPLFEDELLMNGQVYYLMPFGVSSSKSLSFGTPVSANGSLSFRKDQSSVFEVLPSRGNGVWRVKMAIDGKELEEMLSENAEALIQMMRSAAKSSEKSPERSFRWRSMALITSGFKSPVTPGRLTAC</sequence>
<reference evidence="1 2" key="1">
    <citation type="journal article" date="2014" name="Nature">
        <title>The genome of the recently domesticated crop plant sugar beet (Beta vulgaris).</title>
        <authorList>
            <person name="Dohm J.C."/>
            <person name="Minoche A.E."/>
            <person name="Holtgrawe D."/>
            <person name="Capella-Gutierrez S."/>
            <person name="Zakrzewski F."/>
            <person name="Tafer H."/>
            <person name="Rupp O."/>
            <person name="Sorensen T.R."/>
            <person name="Stracke R."/>
            <person name="Reinhardt R."/>
            <person name="Goesmann A."/>
            <person name="Kraft T."/>
            <person name="Schulz B."/>
            <person name="Stadler P.F."/>
            <person name="Schmidt T."/>
            <person name="Gabaldon T."/>
            <person name="Lehrach H."/>
            <person name="Weisshaar B."/>
            <person name="Himmelbauer H."/>
        </authorList>
    </citation>
    <scope>NUCLEOTIDE SEQUENCE [LARGE SCALE GENOMIC DNA]</scope>
    <source>
        <tissue evidence="1">Taproot</tissue>
    </source>
</reference>
<dbReference type="EMBL" id="KQ090582">
    <property type="protein sequence ID" value="KMS95038.1"/>
    <property type="molecule type" value="Genomic_DNA"/>
</dbReference>
<gene>
    <name evidence="1" type="ORF">BVRB_013030</name>
</gene>
<dbReference type="OMA" id="CKSAACD"/>
<proteinExistence type="predicted"/>
<dbReference type="InterPro" id="IPR025322">
    <property type="entry name" value="PADRE_dom"/>
</dbReference>
<dbReference type="PANTHER" id="PTHR33148:SF33">
    <property type="entry name" value="DUF4228 DOMAIN PROTEIN"/>
    <property type="match status" value="1"/>
</dbReference>
<dbReference type="AlphaFoldDB" id="A0A0J8B5A0"/>
<dbReference type="Pfam" id="PF14009">
    <property type="entry name" value="PADRE"/>
    <property type="match status" value="1"/>
</dbReference>
<dbReference type="Proteomes" id="UP000035740">
    <property type="component" value="Unassembled WGS sequence"/>
</dbReference>
<dbReference type="KEGG" id="bvg:104884903"/>
<organism evidence="1 2">
    <name type="scientific">Beta vulgaris subsp. vulgaris</name>
    <name type="common">Beet</name>
    <dbReference type="NCBI Taxonomy" id="3555"/>
    <lineage>
        <taxon>Eukaryota</taxon>
        <taxon>Viridiplantae</taxon>
        <taxon>Streptophyta</taxon>
        <taxon>Embryophyta</taxon>
        <taxon>Tracheophyta</taxon>
        <taxon>Spermatophyta</taxon>
        <taxon>Magnoliopsida</taxon>
        <taxon>eudicotyledons</taxon>
        <taxon>Gunneridae</taxon>
        <taxon>Pentapetalae</taxon>
        <taxon>Caryophyllales</taxon>
        <taxon>Chenopodiaceae</taxon>
        <taxon>Betoideae</taxon>
        <taxon>Beta</taxon>
    </lineage>
</organism>
<keyword evidence="2" id="KW-1185">Reference proteome</keyword>
<accession>A0A0J8B5A0</accession>